<evidence type="ECO:0000256" key="6">
    <source>
        <dbReference type="ARBA" id="ARBA00022918"/>
    </source>
</evidence>
<evidence type="ECO:0000256" key="3">
    <source>
        <dbReference type="ARBA" id="ARBA00022722"/>
    </source>
</evidence>
<proteinExistence type="predicted"/>
<dbReference type="PANTHER" id="PTHR37984:SF5">
    <property type="entry name" value="PROTEIN NYNRIN-LIKE"/>
    <property type="match status" value="1"/>
</dbReference>
<accession>A0ABQ5I787</accession>
<name>A0ABQ5I787_9ASTR</name>
<dbReference type="CDD" id="cd09274">
    <property type="entry name" value="RNase_HI_RT_Ty3"/>
    <property type="match status" value="1"/>
</dbReference>
<gene>
    <name evidence="9" type="ORF">Tco_1091497</name>
</gene>
<dbReference type="Gene3D" id="3.30.420.10">
    <property type="entry name" value="Ribonuclease H-like superfamily/Ribonuclease H"/>
    <property type="match status" value="1"/>
</dbReference>
<dbReference type="SUPFAM" id="SSF53098">
    <property type="entry name" value="Ribonuclease H-like"/>
    <property type="match status" value="1"/>
</dbReference>
<dbReference type="InterPro" id="IPR001969">
    <property type="entry name" value="Aspartic_peptidase_AS"/>
</dbReference>
<dbReference type="Gene3D" id="3.10.10.10">
    <property type="entry name" value="HIV Type 1 Reverse Transcriptase, subunit A, domain 1"/>
    <property type="match status" value="1"/>
</dbReference>
<reference evidence="9" key="2">
    <citation type="submission" date="2022-01" db="EMBL/GenBank/DDBJ databases">
        <authorList>
            <person name="Yamashiro T."/>
            <person name="Shiraishi A."/>
            <person name="Satake H."/>
            <person name="Nakayama K."/>
        </authorList>
    </citation>
    <scope>NUCLEOTIDE SEQUENCE</scope>
</reference>
<comment type="caution">
    <text evidence="9">The sequence shown here is derived from an EMBL/GenBank/DDBJ whole genome shotgun (WGS) entry which is preliminary data.</text>
</comment>
<feature type="compositionally biased region" description="Low complexity" evidence="7">
    <location>
        <begin position="151"/>
        <end position="161"/>
    </location>
</feature>
<keyword evidence="1" id="KW-0808">Transferase</keyword>
<keyword evidence="2" id="KW-0548">Nucleotidyltransferase</keyword>
<keyword evidence="6 9" id="KW-0695">RNA-directed DNA polymerase</keyword>
<evidence type="ECO:0000256" key="2">
    <source>
        <dbReference type="ARBA" id="ARBA00022695"/>
    </source>
</evidence>
<evidence type="ECO:0000256" key="5">
    <source>
        <dbReference type="ARBA" id="ARBA00022801"/>
    </source>
</evidence>
<keyword evidence="3" id="KW-0540">Nuclease</keyword>
<dbReference type="InterPro" id="IPR021109">
    <property type="entry name" value="Peptidase_aspartic_dom_sf"/>
</dbReference>
<feature type="region of interest" description="Disordered" evidence="7">
    <location>
        <begin position="139"/>
        <end position="179"/>
    </location>
</feature>
<dbReference type="SUPFAM" id="SSF50630">
    <property type="entry name" value="Acid proteases"/>
    <property type="match status" value="1"/>
</dbReference>
<evidence type="ECO:0000313" key="9">
    <source>
        <dbReference type="EMBL" id="GJT95979.1"/>
    </source>
</evidence>
<evidence type="ECO:0000256" key="4">
    <source>
        <dbReference type="ARBA" id="ARBA00022759"/>
    </source>
</evidence>
<dbReference type="SUPFAM" id="SSF56672">
    <property type="entry name" value="DNA/RNA polymerases"/>
    <property type="match status" value="1"/>
</dbReference>
<evidence type="ECO:0000313" key="10">
    <source>
        <dbReference type="Proteomes" id="UP001151760"/>
    </source>
</evidence>
<evidence type="ECO:0000256" key="1">
    <source>
        <dbReference type="ARBA" id="ARBA00022679"/>
    </source>
</evidence>
<sequence length="887" mass="99898">MMMFLLRGHDGCAVALPSLHLGCFEVLDHNTSGNGAESSGGSGGGVMLYPRDSCLDQSFGCPDNFKTRLAAFKLEGDALSWWKAHLHTQYGSIYRLVEEFWGSTCRGFTRLASFVGTAVGDAQRQVAVFAVTSKLLHESGNSNKRDRDGNRIQNRGQGQQENKGRHDQDFRGSAGEESSETVASSTSLYYWEASSGAKTSGTITGNLYIDDRTVFVLFDTGATHSIISTTFAKKLNMNPTPLIERIIISTPMKNHMLIDHEYVNCPLRFDDRIRPANLLPIHMLDFDVILGMDWLASHRATIDCYARTVIFGNVRQPEFVYHGSSPLKSVKLISAMKARTLISHGCQGFLASVMDTSLEKIEFGIELIPGAEPISKAPYRMAPVELKELKEQLQEMLENGFIRPSVSPWGAPVLFVKKKDGSMRLRHYYGSIMVSITKLAETTTGDEVRSFLGLAGYYRRFVEIYSDASKKGLGCVLMQHGKVIAYASRQLKPYEVNYPTHDLELAAVVFALKIWRHYLYGEACDIFTDHKSLKYIFTQRELNMRQRRWLELLKDYDTNIQYHPGKANVVADALSRKSGMIACFDSRILHDLERLDVELCVRGSDGYWASMRIESNLMLQIKEAQRDDGELWAIVQNVEDGKHTEFRVDDGGVVWFEDRLCVPNDQALPEKVKLIHPRASVCYSRWRFLCGNGIDLPGISLLVLAYYSGKGHEIVRLHGTPTSIVSDRDPKFTSHFWKGLQKAWGTRLKFSTAFHPQTDEVAVAKEKLKRLSRQKGMLISIERVLEFQTGDRCIFEVFRLSEELNGLGSRACYSPRFNGPFEIFGTFWRGFVSFGSSSAVIAVTDVFHVFSLRGIYLIIHCMSQSYPLINFSLLCLCPGPESIWIGK</sequence>
<dbReference type="InterPro" id="IPR012337">
    <property type="entry name" value="RNaseH-like_sf"/>
</dbReference>
<evidence type="ECO:0000256" key="7">
    <source>
        <dbReference type="SAM" id="MobiDB-lite"/>
    </source>
</evidence>
<dbReference type="EMBL" id="BQNB010020441">
    <property type="protein sequence ID" value="GJT95979.1"/>
    <property type="molecule type" value="Genomic_DNA"/>
</dbReference>
<reference evidence="9" key="1">
    <citation type="journal article" date="2022" name="Int. J. Mol. Sci.">
        <title>Draft Genome of Tanacetum Coccineum: Genomic Comparison of Closely Related Tanacetum-Family Plants.</title>
        <authorList>
            <person name="Yamashiro T."/>
            <person name="Shiraishi A."/>
            <person name="Nakayama K."/>
            <person name="Satake H."/>
        </authorList>
    </citation>
    <scope>NUCLEOTIDE SEQUENCE</scope>
</reference>
<keyword evidence="5" id="KW-0378">Hydrolase</keyword>
<dbReference type="InterPro" id="IPR036397">
    <property type="entry name" value="RNaseH_sf"/>
</dbReference>
<dbReference type="PROSITE" id="PS00141">
    <property type="entry name" value="ASP_PROTEASE"/>
    <property type="match status" value="1"/>
</dbReference>
<dbReference type="Gene3D" id="2.40.70.10">
    <property type="entry name" value="Acid Proteases"/>
    <property type="match status" value="1"/>
</dbReference>
<dbReference type="GO" id="GO:0003964">
    <property type="term" value="F:RNA-directed DNA polymerase activity"/>
    <property type="evidence" value="ECO:0007669"/>
    <property type="project" value="UniProtKB-KW"/>
</dbReference>
<dbReference type="InterPro" id="IPR041373">
    <property type="entry name" value="RT_RNaseH"/>
</dbReference>
<dbReference type="InterPro" id="IPR043502">
    <property type="entry name" value="DNA/RNA_pol_sf"/>
</dbReference>
<protein>
    <submittedName>
        <fullName evidence="9">Reverse transcriptase domain-containing protein</fullName>
    </submittedName>
</protein>
<feature type="domain" description="Reverse transcriptase RNase H-like" evidence="8">
    <location>
        <begin position="462"/>
        <end position="556"/>
    </location>
</feature>
<dbReference type="Proteomes" id="UP001151760">
    <property type="component" value="Unassembled WGS sequence"/>
</dbReference>
<keyword evidence="10" id="KW-1185">Reference proteome</keyword>
<dbReference type="PANTHER" id="PTHR37984">
    <property type="entry name" value="PROTEIN CBG26694"/>
    <property type="match status" value="1"/>
</dbReference>
<dbReference type="Gene3D" id="3.10.20.370">
    <property type="match status" value="1"/>
</dbReference>
<organism evidence="9 10">
    <name type="scientific">Tanacetum coccineum</name>
    <dbReference type="NCBI Taxonomy" id="301880"/>
    <lineage>
        <taxon>Eukaryota</taxon>
        <taxon>Viridiplantae</taxon>
        <taxon>Streptophyta</taxon>
        <taxon>Embryophyta</taxon>
        <taxon>Tracheophyta</taxon>
        <taxon>Spermatophyta</taxon>
        <taxon>Magnoliopsida</taxon>
        <taxon>eudicotyledons</taxon>
        <taxon>Gunneridae</taxon>
        <taxon>Pentapetalae</taxon>
        <taxon>asterids</taxon>
        <taxon>campanulids</taxon>
        <taxon>Asterales</taxon>
        <taxon>Asteraceae</taxon>
        <taxon>Asteroideae</taxon>
        <taxon>Anthemideae</taxon>
        <taxon>Anthemidinae</taxon>
        <taxon>Tanacetum</taxon>
    </lineage>
</organism>
<keyword evidence="4" id="KW-0255">Endonuclease</keyword>
<dbReference type="CDD" id="cd00303">
    <property type="entry name" value="retropepsin_like"/>
    <property type="match status" value="1"/>
</dbReference>
<dbReference type="InterPro" id="IPR050951">
    <property type="entry name" value="Retrovirus_Pol_polyprotein"/>
</dbReference>
<dbReference type="Pfam" id="PF17917">
    <property type="entry name" value="RT_RNaseH"/>
    <property type="match status" value="1"/>
</dbReference>
<evidence type="ECO:0000259" key="8">
    <source>
        <dbReference type="Pfam" id="PF17917"/>
    </source>
</evidence>
<dbReference type="Pfam" id="PF08284">
    <property type="entry name" value="RVP_2"/>
    <property type="match status" value="1"/>
</dbReference>